<dbReference type="AlphaFoldDB" id="A0A8S1CU93"/>
<evidence type="ECO:0000313" key="2">
    <source>
        <dbReference type="Proteomes" id="UP000494165"/>
    </source>
</evidence>
<evidence type="ECO:0008006" key="3">
    <source>
        <dbReference type="Google" id="ProtNLM"/>
    </source>
</evidence>
<name>A0A8S1CU93_9INSE</name>
<gene>
    <name evidence="1" type="ORF">CLODIP_2_CD13028</name>
</gene>
<reference evidence="1 2" key="1">
    <citation type="submission" date="2020-04" db="EMBL/GenBank/DDBJ databases">
        <authorList>
            <person name="Alioto T."/>
            <person name="Alioto T."/>
            <person name="Gomez Garrido J."/>
        </authorList>
    </citation>
    <scope>NUCLEOTIDE SEQUENCE [LARGE SCALE GENOMIC DNA]</scope>
</reference>
<protein>
    <recommendedName>
        <fullName evidence="3">F-box domain-containing protein</fullName>
    </recommendedName>
</protein>
<organism evidence="1 2">
    <name type="scientific">Cloeon dipterum</name>
    <dbReference type="NCBI Taxonomy" id="197152"/>
    <lineage>
        <taxon>Eukaryota</taxon>
        <taxon>Metazoa</taxon>
        <taxon>Ecdysozoa</taxon>
        <taxon>Arthropoda</taxon>
        <taxon>Hexapoda</taxon>
        <taxon>Insecta</taxon>
        <taxon>Pterygota</taxon>
        <taxon>Palaeoptera</taxon>
        <taxon>Ephemeroptera</taxon>
        <taxon>Pisciforma</taxon>
        <taxon>Baetidae</taxon>
        <taxon>Cloeon</taxon>
    </lineage>
</organism>
<dbReference type="Gene3D" id="3.80.10.10">
    <property type="entry name" value="Ribonuclease Inhibitor"/>
    <property type="match status" value="2"/>
</dbReference>
<keyword evidence="2" id="KW-1185">Reference proteome</keyword>
<dbReference type="SUPFAM" id="SSF52047">
    <property type="entry name" value="RNI-like"/>
    <property type="match status" value="2"/>
</dbReference>
<evidence type="ECO:0000313" key="1">
    <source>
        <dbReference type="EMBL" id="CAB3375037.1"/>
    </source>
</evidence>
<comment type="caution">
    <text evidence="1">The sequence shown here is derived from an EMBL/GenBank/DDBJ whole genome shotgun (WGS) entry which is preliminary data.</text>
</comment>
<proteinExistence type="predicted"/>
<dbReference type="InterPro" id="IPR032675">
    <property type="entry name" value="LRR_dom_sf"/>
</dbReference>
<dbReference type="EMBL" id="CADEPI010000107">
    <property type="protein sequence ID" value="CAB3375037.1"/>
    <property type="molecule type" value="Genomic_DNA"/>
</dbReference>
<accession>A0A8S1CU93</accession>
<sequence>MAMSIDGPPDGNLVQLQLEYLECDDLPPEKVMQSLHKLAAQVTSSKTLAALSIIFSKLDAYKMNLEEFAVLYPYEPDFLLKVLRLISPEDAERFKELRIYPTNGIVCTSPLKIEQEMRTKFTMMKNLTYIDVEKYYFTLEELVDMSRNLPALRTIKVTIDHDHESWLPIEDPDFVQTFRDSFPSLEEFIFSTTTIEVDINYFERLINFFIKHLQNLKEVKNKNLLFDMTEIACEKMEQTSLLKYIESTSNNLGRIVANVEKFPHIESLTLLWGRGFDFATPPDKEKWHPWKESLKKLTKLTFLSNYDLNSPECLELILSIFGANLDGLFCDFLTECKIDIVLKMIQEHCPKLAILELINPGFGNSYSLESFKSLIDLKIEFKSDSCKEVKLSNLLAAPKLQTVGLYGIQASNFSIPTKFKVAKHEYQSTQNEQHHDCAHIDISHSREMDPLKKFQMLMRENGPPDENMEKYYDFLASNDMPYKSFVKCLHSLAAHVVPSKTLELLSKFSDKLFVSGMNLRDFSNLYPTETNFLLEVLRLIPEKKAEGFLELKICATGRNESTSPLKMEQKMWTEFTKMKKLNNIEFGQYSFDLKDLVDMCTHLPDLRKLKVLINSESRLEIEDAEYAQKFSNTMPNLEEFTFSITGPNEGLIFFETFTNFCIKHLPKARVVRCNNKLFDMTKACEEMEQTSGLEQLQLIPNNLCRVAQNAEKFPHVKVLTLEWNRGGVFIIPLDKEEWDSLKKFKKLTCLINFNMKNTKNLEFILIDPIDLKVIQEHCPKLAKLKISNTFVDDHYSLRSFASLLDLRITFRFDPCNYLILSNLLAAPNLKIVKLSGFRVNKDELKRTILLIKTKAILTKAENLSLMLDATMMYDEGKEVEKIEEKEFESFCTAVRMLRNGMVSVKIDFEDPVIC</sequence>
<dbReference type="Proteomes" id="UP000494165">
    <property type="component" value="Unassembled WGS sequence"/>
</dbReference>